<dbReference type="PANTHER" id="PTHR43236:SF2">
    <property type="entry name" value="BLL0069 PROTEIN"/>
    <property type="match status" value="1"/>
</dbReference>
<dbReference type="InterPro" id="IPR052345">
    <property type="entry name" value="Rad_response_metalloprotease"/>
</dbReference>
<dbReference type="AlphaFoldDB" id="A0A932CPK8"/>
<dbReference type="Pfam" id="PF06114">
    <property type="entry name" value="Peptidase_M78"/>
    <property type="match status" value="1"/>
</dbReference>
<dbReference type="GO" id="GO:0003677">
    <property type="term" value="F:DNA binding"/>
    <property type="evidence" value="ECO:0007669"/>
    <property type="project" value="InterPro"/>
</dbReference>
<accession>A0A932CPK8</accession>
<dbReference type="PROSITE" id="PS50943">
    <property type="entry name" value="HTH_CROC1"/>
    <property type="match status" value="1"/>
</dbReference>
<evidence type="ECO:0000256" key="1">
    <source>
        <dbReference type="ARBA" id="ARBA00007227"/>
    </source>
</evidence>
<evidence type="ECO:0000259" key="2">
    <source>
        <dbReference type="PROSITE" id="PS50943"/>
    </source>
</evidence>
<feature type="non-terminal residue" evidence="3">
    <location>
        <position position="248"/>
    </location>
</feature>
<dbReference type="SUPFAM" id="SSF47413">
    <property type="entry name" value="lambda repressor-like DNA-binding domains"/>
    <property type="match status" value="1"/>
</dbReference>
<dbReference type="Proteomes" id="UP000769766">
    <property type="component" value="Unassembled WGS sequence"/>
</dbReference>
<name>A0A932CPK8_UNCTE</name>
<dbReference type="Pfam" id="PF13560">
    <property type="entry name" value="HTH_31"/>
    <property type="match status" value="1"/>
</dbReference>
<dbReference type="SMART" id="SM00530">
    <property type="entry name" value="HTH_XRE"/>
    <property type="match status" value="1"/>
</dbReference>
<reference evidence="3" key="1">
    <citation type="submission" date="2020-07" db="EMBL/GenBank/DDBJ databases">
        <title>Huge and variable diversity of episymbiotic CPR bacteria and DPANN archaea in groundwater ecosystems.</title>
        <authorList>
            <person name="He C.Y."/>
            <person name="Keren R."/>
            <person name="Whittaker M."/>
            <person name="Farag I.F."/>
            <person name="Doudna J."/>
            <person name="Cate J.H.D."/>
            <person name="Banfield J.F."/>
        </authorList>
    </citation>
    <scope>NUCLEOTIDE SEQUENCE</scope>
    <source>
        <strain evidence="3">NC_groundwater_672_Ag_B-0.1um_62_36</strain>
    </source>
</reference>
<dbReference type="Gene3D" id="1.10.10.2910">
    <property type="match status" value="1"/>
</dbReference>
<dbReference type="InterPro" id="IPR010982">
    <property type="entry name" value="Lambda_DNA-bd_dom_sf"/>
</dbReference>
<dbReference type="Gene3D" id="1.10.260.40">
    <property type="entry name" value="lambda repressor-like DNA-binding domains"/>
    <property type="match status" value="1"/>
</dbReference>
<comment type="caution">
    <text evidence="3">The sequence shown here is derived from an EMBL/GenBank/DDBJ whole genome shotgun (WGS) entry which is preliminary data.</text>
</comment>
<protein>
    <submittedName>
        <fullName evidence="3">ImmA/IrrE family metallo-endopeptidase</fullName>
    </submittedName>
</protein>
<organism evidence="3 4">
    <name type="scientific">Tectimicrobiota bacterium</name>
    <dbReference type="NCBI Taxonomy" id="2528274"/>
    <lineage>
        <taxon>Bacteria</taxon>
        <taxon>Pseudomonadati</taxon>
        <taxon>Nitrospinota/Tectimicrobiota group</taxon>
        <taxon>Candidatus Tectimicrobiota</taxon>
    </lineage>
</organism>
<feature type="domain" description="HTH cro/C1-type" evidence="2">
    <location>
        <begin position="12"/>
        <end position="66"/>
    </location>
</feature>
<dbReference type="InterPro" id="IPR001387">
    <property type="entry name" value="Cro/C1-type_HTH"/>
</dbReference>
<evidence type="ECO:0000313" key="3">
    <source>
        <dbReference type="EMBL" id="MBI2876801.1"/>
    </source>
</evidence>
<sequence length="248" mass="27882">MPISQKELGRRLRAAREACRMTQDDVARHLQVSRSTVAQMELGNRGITGLELDRLAYLFGRDIREFFTETFNEEDVLVVLFRAHPDVIEQEEVVEALRRCLALGREVTSLDRLLGLDGSPPHYVGSPQEGIAAYPLPTPRSKWEAVSQGARVSEEERRRLGLGIAPLVDIGDILEAQGVHTILAYLPEDISGFTLSEASVGIFVVANRHHLYLRQRFSFAHEYAHVLLDRGRRGTISRSSARDELIEV</sequence>
<comment type="similarity">
    <text evidence="1">Belongs to the short-chain fatty acyl-CoA assimilation regulator (ScfR) family.</text>
</comment>
<gene>
    <name evidence="3" type="ORF">HYY20_07960</name>
</gene>
<dbReference type="CDD" id="cd00093">
    <property type="entry name" value="HTH_XRE"/>
    <property type="match status" value="1"/>
</dbReference>
<dbReference type="EMBL" id="JACPRF010000240">
    <property type="protein sequence ID" value="MBI2876801.1"/>
    <property type="molecule type" value="Genomic_DNA"/>
</dbReference>
<dbReference type="InterPro" id="IPR010359">
    <property type="entry name" value="IrrE_HExxH"/>
</dbReference>
<evidence type="ECO:0000313" key="4">
    <source>
        <dbReference type="Proteomes" id="UP000769766"/>
    </source>
</evidence>
<proteinExistence type="inferred from homology"/>
<dbReference type="PANTHER" id="PTHR43236">
    <property type="entry name" value="ANTITOXIN HIGA1"/>
    <property type="match status" value="1"/>
</dbReference>